<evidence type="ECO:0000259" key="1">
    <source>
        <dbReference type="Pfam" id="PF10135"/>
    </source>
</evidence>
<dbReference type="EMBL" id="PXYI01000004">
    <property type="protein sequence ID" value="PSJ39983.1"/>
    <property type="molecule type" value="Genomic_DNA"/>
</dbReference>
<organism evidence="2 3">
    <name type="scientific">Allosphingosinicella deserti</name>
    <dbReference type="NCBI Taxonomy" id="2116704"/>
    <lineage>
        <taxon>Bacteria</taxon>
        <taxon>Pseudomonadati</taxon>
        <taxon>Pseudomonadota</taxon>
        <taxon>Alphaproteobacteria</taxon>
        <taxon>Sphingomonadales</taxon>
        <taxon>Sphingomonadaceae</taxon>
        <taxon>Allosphingosinicella</taxon>
    </lineage>
</organism>
<name>A0A2P7QPT0_9SPHN</name>
<dbReference type="Pfam" id="PF10135">
    <property type="entry name" value="Rod-binding"/>
    <property type="match status" value="1"/>
</dbReference>
<feature type="domain" description="Flagellar protein FlgJ N-terminal" evidence="1">
    <location>
        <begin position="39"/>
        <end position="86"/>
    </location>
</feature>
<accession>A0A2P7QPT0</accession>
<evidence type="ECO:0000313" key="3">
    <source>
        <dbReference type="Proteomes" id="UP000241167"/>
    </source>
</evidence>
<gene>
    <name evidence="2" type="ORF">C7I55_13740</name>
</gene>
<dbReference type="OrthoDB" id="8481704at2"/>
<comment type="caution">
    <text evidence="2">The sequence shown here is derived from an EMBL/GenBank/DDBJ whole genome shotgun (WGS) entry which is preliminary data.</text>
</comment>
<dbReference type="AlphaFoldDB" id="A0A2P7QPT0"/>
<evidence type="ECO:0000313" key="2">
    <source>
        <dbReference type="EMBL" id="PSJ39983.1"/>
    </source>
</evidence>
<reference evidence="2 3" key="1">
    <citation type="submission" date="2018-03" db="EMBL/GenBank/DDBJ databases">
        <title>The draft genome of Sphingosinicella sp. GL-C-18.</title>
        <authorList>
            <person name="Liu L."/>
            <person name="Li L."/>
            <person name="Liang L."/>
            <person name="Zhang X."/>
            <person name="Wang T."/>
        </authorList>
    </citation>
    <scope>NUCLEOTIDE SEQUENCE [LARGE SCALE GENOMIC DNA]</scope>
    <source>
        <strain evidence="2 3">GL-C-18</strain>
    </source>
</reference>
<keyword evidence="3" id="KW-1185">Reference proteome</keyword>
<dbReference type="InterPro" id="IPR019301">
    <property type="entry name" value="Flagellar_prot_FlgJ_N"/>
</dbReference>
<sequence length="96" mass="9955">MDPISISGTAPASDGGTAAELKAAAKAFEAVFVRQMIGSMRQASLGEDILSGGQAAEQFRSMQDSQLADAMAEQGGFGIAEMLERQFGGLAGEKRE</sequence>
<dbReference type="PRINTS" id="PR01002">
    <property type="entry name" value="FLGFLGJ"/>
</dbReference>
<protein>
    <recommendedName>
        <fullName evidence="1">Flagellar protein FlgJ N-terminal domain-containing protein</fullName>
    </recommendedName>
</protein>
<proteinExistence type="predicted"/>
<dbReference type="Proteomes" id="UP000241167">
    <property type="component" value="Unassembled WGS sequence"/>
</dbReference>